<feature type="domain" description="DUF218" evidence="2">
    <location>
        <begin position="73"/>
        <end position="234"/>
    </location>
</feature>
<dbReference type="RefSeq" id="WP_087045985.1">
    <property type="nucleotide sequence ID" value="NZ_FCOB02000011.1"/>
</dbReference>
<dbReference type="GO" id="GO:0000270">
    <property type="term" value="P:peptidoglycan metabolic process"/>
    <property type="evidence" value="ECO:0007669"/>
    <property type="project" value="TreeGrafter"/>
</dbReference>
<evidence type="ECO:0000256" key="1">
    <source>
        <dbReference type="SAM" id="Phobius"/>
    </source>
</evidence>
<keyword evidence="1" id="KW-1133">Transmembrane helix</keyword>
<dbReference type="CDD" id="cd06259">
    <property type="entry name" value="YdcF-like"/>
    <property type="match status" value="1"/>
</dbReference>
<dbReference type="STRING" id="1777144.AWB83_02637"/>
<dbReference type="Proteomes" id="UP000054978">
    <property type="component" value="Unassembled WGS sequence"/>
</dbReference>
<dbReference type="AlphaFoldDB" id="A0A158B156"/>
<dbReference type="PANTHER" id="PTHR30336:SF4">
    <property type="entry name" value="ENVELOPE BIOGENESIS FACTOR ELYC"/>
    <property type="match status" value="1"/>
</dbReference>
<dbReference type="GO" id="GO:0005886">
    <property type="term" value="C:plasma membrane"/>
    <property type="evidence" value="ECO:0007669"/>
    <property type="project" value="TreeGrafter"/>
</dbReference>
<keyword evidence="4" id="KW-1185">Reference proteome</keyword>
<protein>
    <recommendedName>
        <fullName evidence="2">DUF218 domain-containing protein</fullName>
    </recommendedName>
</protein>
<dbReference type="InterPro" id="IPR014729">
    <property type="entry name" value="Rossmann-like_a/b/a_fold"/>
</dbReference>
<feature type="transmembrane region" description="Helical" evidence="1">
    <location>
        <begin position="30"/>
        <end position="53"/>
    </location>
</feature>
<dbReference type="Gene3D" id="3.40.50.620">
    <property type="entry name" value="HUPs"/>
    <property type="match status" value="1"/>
</dbReference>
<accession>A0A158B156</accession>
<gene>
    <name evidence="3" type="ORF">AWB83_02637</name>
</gene>
<reference evidence="3" key="1">
    <citation type="submission" date="2016-01" db="EMBL/GenBank/DDBJ databases">
        <authorList>
            <person name="Peeters C."/>
        </authorList>
    </citation>
    <scope>NUCLEOTIDE SEQUENCE [LARGE SCALE GENOMIC DNA]</scope>
    <source>
        <strain evidence="3">LMG 29326</strain>
    </source>
</reference>
<keyword evidence="1" id="KW-0472">Membrane</keyword>
<dbReference type="EMBL" id="FCOB02000011">
    <property type="protein sequence ID" value="SAK63921.1"/>
    <property type="molecule type" value="Genomic_DNA"/>
</dbReference>
<name>A0A158B156_9BURK</name>
<comment type="caution">
    <text evidence="3">The sequence shown here is derived from an EMBL/GenBank/DDBJ whole genome shotgun (WGS) entry which is preliminary data.</text>
</comment>
<sequence>MSQRGYVRASGEHIERMRGVFQLNRRTSALFAWASVSAVLMMGLSWVTGSGVWSVGFQSPPPHTDPAFGARNAIVLLSAGADQWESGGPYVPTYDAMFRIRRAAADYAACKADNRVCKVIISGGDPSHHGQSDAEIYTSEIEALGVGAADLILEQRSRTTYENARYVEPLLRSGNYDVVLLVTSAYHMRRAQLAFNRLGLRVIPDAARADKPVISFLPRRHNFRLAWRALHELGGIVQLRMYDWAGIH</sequence>
<dbReference type="InterPro" id="IPR003848">
    <property type="entry name" value="DUF218"/>
</dbReference>
<dbReference type="Pfam" id="PF02698">
    <property type="entry name" value="DUF218"/>
    <property type="match status" value="1"/>
</dbReference>
<dbReference type="PANTHER" id="PTHR30336">
    <property type="entry name" value="INNER MEMBRANE PROTEIN, PROBABLE PERMEASE"/>
    <property type="match status" value="1"/>
</dbReference>
<evidence type="ECO:0000313" key="4">
    <source>
        <dbReference type="Proteomes" id="UP000054978"/>
    </source>
</evidence>
<dbReference type="OrthoDB" id="9809813at2"/>
<evidence type="ECO:0000313" key="3">
    <source>
        <dbReference type="EMBL" id="SAK63921.1"/>
    </source>
</evidence>
<organism evidence="3 4">
    <name type="scientific">Caballeronia ptereochthonis</name>
    <dbReference type="NCBI Taxonomy" id="1777144"/>
    <lineage>
        <taxon>Bacteria</taxon>
        <taxon>Pseudomonadati</taxon>
        <taxon>Pseudomonadota</taxon>
        <taxon>Betaproteobacteria</taxon>
        <taxon>Burkholderiales</taxon>
        <taxon>Burkholderiaceae</taxon>
        <taxon>Caballeronia</taxon>
    </lineage>
</organism>
<dbReference type="InterPro" id="IPR051599">
    <property type="entry name" value="Cell_Envelope_Assoc"/>
</dbReference>
<evidence type="ECO:0000259" key="2">
    <source>
        <dbReference type="Pfam" id="PF02698"/>
    </source>
</evidence>
<dbReference type="GO" id="GO:0043164">
    <property type="term" value="P:Gram-negative-bacterium-type cell wall biogenesis"/>
    <property type="evidence" value="ECO:0007669"/>
    <property type="project" value="TreeGrafter"/>
</dbReference>
<keyword evidence="1" id="KW-0812">Transmembrane</keyword>
<proteinExistence type="predicted"/>